<evidence type="ECO:0000313" key="13">
    <source>
        <dbReference type="EMBL" id="ABK15915.1"/>
    </source>
</evidence>
<dbReference type="HOGENOM" id="CLU_057101_0_1_7"/>
<feature type="domain" description="Prepilin type IV endopeptidase peptidase" evidence="11">
    <location>
        <begin position="109"/>
        <end position="217"/>
    </location>
</feature>
<dbReference type="Gene3D" id="1.20.120.1220">
    <property type="match status" value="1"/>
</dbReference>
<feature type="transmembrane region" description="Helical" evidence="10">
    <location>
        <begin position="156"/>
        <end position="176"/>
    </location>
</feature>
<comment type="subcellular location">
    <subcellularLocation>
        <location evidence="1">Cell inner membrane</location>
        <topology evidence="1">Multi-pass membrane protein</topology>
    </subcellularLocation>
    <subcellularLocation>
        <location evidence="9">Cell membrane</location>
        <topology evidence="9">Multi-pass membrane protein</topology>
    </subcellularLocation>
</comment>
<dbReference type="PANTHER" id="PTHR30487">
    <property type="entry name" value="TYPE 4 PREPILIN-LIKE PROTEINS LEADER PEPTIDE-PROCESSING ENZYME"/>
    <property type="match status" value="1"/>
</dbReference>
<keyword evidence="9" id="KW-0511">Multifunctional enzyme</keyword>
<dbReference type="Pfam" id="PF06750">
    <property type="entry name" value="A24_N_bact"/>
    <property type="match status" value="1"/>
</dbReference>
<dbReference type="InterPro" id="IPR010627">
    <property type="entry name" value="Prepilin_pept_A24_N"/>
</dbReference>
<reference evidence="13 14" key="1">
    <citation type="submission" date="2006-10" db="EMBL/GenBank/DDBJ databases">
        <title>Complete sequence of Syntrophobacter fumaroxidans MPOB.</title>
        <authorList>
            <consortium name="US DOE Joint Genome Institute"/>
            <person name="Copeland A."/>
            <person name="Lucas S."/>
            <person name="Lapidus A."/>
            <person name="Barry K."/>
            <person name="Detter J.C."/>
            <person name="Glavina del Rio T."/>
            <person name="Hammon N."/>
            <person name="Israni S."/>
            <person name="Pitluck S."/>
            <person name="Goltsman E.G."/>
            <person name="Martinez M."/>
            <person name="Schmutz J."/>
            <person name="Larimer F."/>
            <person name="Land M."/>
            <person name="Hauser L."/>
            <person name="Kyrpides N."/>
            <person name="Kim E."/>
            <person name="Boone D.R."/>
            <person name="Brockman F."/>
            <person name="Culley D."/>
            <person name="Ferry J."/>
            <person name="Gunsalus R."/>
            <person name="McInerney M.J."/>
            <person name="Morrison M."/>
            <person name="Plugge C."/>
            <person name="Rohlin L."/>
            <person name="Scholten J."/>
            <person name="Sieber J."/>
            <person name="Stams A.J.M."/>
            <person name="Worm P."/>
            <person name="Henstra A.M."/>
            <person name="Richardson P."/>
        </authorList>
    </citation>
    <scope>NUCLEOTIDE SEQUENCE [LARGE SCALE GENOMIC DNA]</scope>
    <source>
        <strain evidence="14">DSM 10017 / MPOB</strain>
    </source>
</reference>
<dbReference type="GO" id="GO:0008168">
    <property type="term" value="F:methyltransferase activity"/>
    <property type="evidence" value="ECO:0007669"/>
    <property type="project" value="UniProtKB-KW"/>
</dbReference>
<dbReference type="GO" id="GO:0032259">
    <property type="term" value="P:methylation"/>
    <property type="evidence" value="ECO:0007669"/>
    <property type="project" value="UniProtKB-KW"/>
</dbReference>
<dbReference type="Proteomes" id="UP000001784">
    <property type="component" value="Chromosome"/>
</dbReference>
<dbReference type="KEGG" id="sfu:Sfum_0214"/>
<dbReference type="InterPro" id="IPR050882">
    <property type="entry name" value="Prepilin_peptidase/N-MTase"/>
</dbReference>
<feature type="transmembrane region" description="Helical" evidence="10">
    <location>
        <begin position="77"/>
        <end position="96"/>
    </location>
</feature>
<feature type="transmembrane region" description="Helical" evidence="10">
    <location>
        <begin position="12"/>
        <end position="29"/>
    </location>
</feature>
<comment type="catalytic activity">
    <reaction evidence="9">
        <text>Typically cleaves a -Gly-|-Phe- bond to release an N-terminal, basic peptide of 5-8 residues from type IV prepilin, and then N-methylates the new N-terminal amino group, the methyl donor being S-adenosyl-L-methionine.</text>
        <dbReference type="EC" id="3.4.23.43"/>
    </reaction>
</comment>
<dbReference type="EMBL" id="CP000478">
    <property type="protein sequence ID" value="ABK15915.1"/>
    <property type="molecule type" value="Genomic_DNA"/>
</dbReference>
<dbReference type="EC" id="3.4.23.43" evidence="9"/>
<keyword evidence="9 13" id="KW-0378">Hydrolase</keyword>
<dbReference type="RefSeq" id="WP_011697088.1">
    <property type="nucleotide sequence ID" value="NC_008554.1"/>
</dbReference>
<name>A0LER3_SYNFM</name>
<dbReference type="FunCoup" id="A0LER3">
    <property type="interactions" value="305"/>
</dbReference>
<comment type="function">
    <text evidence="9">Plays an essential role in type IV pili and type II pseudopili formation by proteolytically removing the leader sequence from substrate proteins and subsequently monomethylating the alpha-amino group of the newly exposed N-terminal phenylalanine.</text>
</comment>
<protein>
    <recommendedName>
        <fullName evidence="9">Prepilin leader peptidase/N-methyltransferase</fullName>
        <ecNumber evidence="9">2.1.1.-</ecNumber>
        <ecNumber evidence="9">3.4.23.43</ecNumber>
    </recommendedName>
</protein>
<evidence type="ECO:0000313" key="14">
    <source>
        <dbReference type="Proteomes" id="UP000001784"/>
    </source>
</evidence>
<sequence>MPVVLPMTIQQVLVFVVGCCLGSFFNVVIHRLPAGESLVHPGSRCPGCRREIAFYDNIPLLSYVLLRGKCRHCGKPIGLRYPFVEALTGLFAVLLFRRYGWHAQFGIEFFFISLLIVITYIDLDTFKIFDLFSLGGLVAGFGFSFISIQVTWEESLVGIILGGGLFFLIEKGYQWIRHDEGLGRGDVYLLAMIGAYVGWAGVVFTILVASVIGAAVGMIAMRRANEGLKTAIPFGPFLSLGAIGYIFFGHSFYAWYLGDLLGI</sequence>
<evidence type="ECO:0000259" key="12">
    <source>
        <dbReference type="Pfam" id="PF06750"/>
    </source>
</evidence>
<evidence type="ECO:0000256" key="4">
    <source>
        <dbReference type="ARBA" id="ARBA00022519"/>
    </source>
</evidence>
<dbReference type="PANTHER" id="PTHR30487:SF0">
    <property type="entry name" value="PREPILIN LEADER PEPTIDASE_N-METHYLTRANSFERASE-RELATED"/>
    <property type="match status" value="1"/>
</dbReference>
<evidence type="ECO:0000256" key="9">
    <source>
        <dbReference type="RuleBase" id="RU003794"/>
    </source>
</evidence>
<keyword evidence="4" id="KW-0997">Cell inner membrane</keyword>
<comment type="similarity">
    <text evidence="2 8">Belongs to the peptidase A24 family.</text>
</comment>
<keyword evidence="5 9" id="KW-0812">Transmembrane</keyword>
<dbReference type="InParanoid" id="A0LER3"/>
<accession>A0LER3</accession>
<keyword evidence="7 10" id="KW-0472">Membrane</keyword>
<dbReference type="Pfam" id="PF01478">
    <property type="entry name" value="Peptidase_A24"/>
    <property type="match status" value="1"/>
</dbReference>
<dbReference type="GO" id="GO:0005886">
    <property type="term" value="C:plasma membrane"/>
    <property type="evidence" value="ECO:0007669"/>
    <property type="project" value="UniProtKB-SubCell"/>
</dbReference>
<evidence type="ECO:0000256" key="7">
    <source>
        <dbReference type="ARBA" id="ARBA00023136"/>
    </source>
</evidence>
<keyword evidence="14" id="KW-1185">Reference proteome</keyword>
<feature type="transmembrane region" description="Helical" evidence="10">
    <location>
        <begin position="237"/>
        <end position="257"/>
    </location>
</feature>
<feature type="domain" description="Prepilin peptidase A24 N-terminal" evidence="12">
    <location>
        <begin position="16"/>
        <end position="97"/>
    </location>
</feature>
<dbReference type="InterPro" id="IPR000045">
    <property type="entry name" value="Prepilin_IV_endopep_pep"/>
</dbReference>
<evidence type="ECO:0000259" key="11">
    <source>
        <dbReference type="Pfam" id="PF01478"/>
    </source>
</evidence>
<feature type="transmembrane region" description="Helical" evidence="10">
    <location>
        <begin position="128"/>
        <end position="150"/>
    </location>
</feature>
<keyword evidence="9" id="KW-0645">Protease</keyword>
<dbReference type="AlphaFoldDB" id="A0LER3"/>
<keyword evidence="9" id="KW-0489">Methyltransferase</keyword>
<evidence type="ECO:0000256" key="3">
    <source>
        <dbReference type="ARBA" id="ARBA00022475"/>
    </source>
</evidence>
<dbReference type="MEROPS" id="A24.019"/>
<dbReference type="GO" id="GO:0006465">
    <property type="term" value="P:signal peptide processing"/>
    <property type="evidence" value="ECO:0007669"/>
    <property type="project" value="TreeGrafter"/>
</dbReference>
<keyword evidence="3" id="KW-1003">Cell membrane</keyword>
<evidence type="ECO:0000256" key="8">
    <source>
        <dbReference type="RuleBase" id="RU003793"/>
    </source>
</evidence>
<gene>
    <name evidence="13" type="ordered locus">Sfum_0214</name>
</gene>
<evidence type="ECO:0000256" key="5">
    <source>
        <dbReference type="ARBA" id="ARBA00022692"/>
    </source>
</evidence>
<dbReference type="STRING" id="335543.Sfum_0214"/>
<feature type="transmembrane region" description="Helical" evidence="10">
    <location>
        <begin position="188"/>
        <end position="217"/>
    </location>
</feature>
<evidence type="ECO:0000256" key="10">
    <source>
        <dbReference type="SAM" id="Phobius"/>
    </source>
</evidence>
<dbReference type="GO" id="GO:0004190">
    <property type="term" value="F:aspartic-type endopeptidase activity"/>
    <property type="evidence" value="ECO:0007669"/>
    <property type="project" value="UniProtKB-EC"/>
</dbReference>
<evidence type="ECO:0000256" key="6">
    <source>
        <dbReference type="ARBA" id="ARBA00022989"/>
    </source>
</evidence>
<evidence type="ECO:0000256" key="1">
    <source>
        <dbReference type="ARBA" id="ARBA00004429"/>
    </source>
</evidence>
<dbReference type="InterPro" id="IPR014032">
    <property type="entry name" value="Peptidase_A24A_bac"/>
</dbReference>
<dbReference type="eggNOG" id="COG1989">
    <property type="taxonomic scope" value="Bacteria"/>
</dbReference>
<dbReference type="PRINTS" id="PR00864">
    <property type="entry name" value="PREPILNPTASE"/>
</dbReference>
<keyword evidence="9" id="KW-0808">Transferase</keyword>
<dbReference type="OrthoDB" id="9789291at2"/>
<feature type="transmembrane region" description="Helical" evidence="10">
    <location>
        <begin position="102"/>
        <end position="121"/>
    </location>
</feature>
<keyword evidence="6 10" id="KW-1133">Transmembrane helix</keyword>
<organism evidence="13 14">
    <name type="scientific">Syntrophobacter fumaroxidans (strain DSM 10017 / MPOB)</name>
    <dbReference type="NCBI Taxonomy" id="335543"/>
    <lineage>
        <taxon>Bacteria</taxon>
        <taxon>Pseudomonadati</taxon>
        <taxon>Thermodesulfobacteriota</taxon>
        <taxon>Syntrophobacteria</taxon>
        <taxon>Syntrophobacterales</taxon>
        <taxon>Syntrophobacteraceae</taxon>
        <taxon>Syntrophobacter</taxon>
    </lineage>
</organism>
<dbReference type="EC" id="2.1.1.-" evidence="9"/>
<proteinExistence type="inferred from homology"/>
<evidence type="ECO:0000256" key="2">
    <source>
        <dbReference type="ARBA" id="ARBA00005801"/>
    </source>
</evidence>